<dbReference type="SUPFAM" id="SSF49899">
    <property type="entry name" value="Concanavalin A-like lectins/glucanases"/>
    <property type="match status" value="1"/>
</dbReference>
<dbReference type="Pfam" id="PF04616">
    <property type="entry name" value="Glyco_hydro_43"/>
    <property type="match status" value="1"/>
</dbReference>
<evidence type="ECO:0000313" key="9">
    <source>
        <dbReference type="Proteomes" id="UP000295008"/>
    </source>
</evidence>
<dbReference type="InterPro" id="IPR013320">
    <property type="entry name" value="ConA-like_dom_sf"/>
</dbReference>
<keyword evidence="9" id="KW-1185">Reference proteome</keyword>
<evidence type="ECO:0000259" key="7">
    <source>
        <dbReference type="Pfam" id="PF17851"/>
    </source>
</evidence>
<evidence type="ECO:0000256" key="4">
    <source>
        <dbReference type="PIRSR" id="PIRSR606710-1"/>
    </source>
</evidence>
<dbReference type="RefSeq" id="WP_132016442.1">
    <property type="nucleotide sequence ID" value="NZ_SLUN01000037.1"/>
</dbReference>
<organism evidence="8 9">
    <name type="scientific">Hydrogenispora ethanolica</name>
    <dbReference type="NCBI Taxonomy" id="1082276"/>
    <lineage>
        <taxon>Bacteria</taxon>
        <taxon>Bacillati</taxon>
        <taxon>Bacillota</taxon>
        <taxon>Hydrogenispora</taxon>
    </lineage>
</organism>
<feature type="domain" description="Beta-xylosidase C-terminal Concanavalin A-like" evidence="7">
    <location>
        <begin position="324"/>
        <end position="523"/>
    </location>
</feature>
<dbReference type="InterPro" id="IPR006710">
    <property type="entry name" value="Glyco_hydro_43"/>
</dbReference>
<sequence length="529" mass="60378">MNWITNPILRGFNPDPSIVRVGDDYYIATSTFEWFPGVQIHHSRDLMNWELIAHPLNRPSQLDMKGNPASGGVWAPCLSHDRGVFYLVYTDVKTSKTLAKDTHNFLVTAADIRGDWSEPVYLNSCGFDPSLFHDDDGRHWLLSMVTDHRKGRNPFGGIILQEYSVHGQCLTGPEYRIFQGTELGCTEGPHLYKRGAFYYLITAEGGTGLGHAVTLARSREITGPYEVDPANPILTSRNDPTLALQKAGHADLVQTQNGQWYMVHLCSRPIPSRGRYPLGRETAIQKVEWTEDHWLRLESGGNRPLVKVPAPGFPVCPAPAVPARDDFDGPRLSLHFQTLRIPLVEDSLSLTERPGFLRLKGRESLSSKHHQALVARRQQSFTYTAATCVEFEPENYKQMAGLVCLYDHENFYYLRISYDDQLESKCLGIWSCDNNVFSYPLDRDVLIKDWQRCYLRVRVDYDRLQFYYAQNDREWRAIGPALDAGRLSDDYCREGKFTGAFVGLCCQDLTGRRKHADFDFFEYVEEGRE</sequence>
<evidence type="ECO:0000256" key="2">
    <source>
        <dbReference type="ARBA" id="ARBA00022801"/>
    </source>
</evidence>
<comment type="similarity">
    <text evidence="1 6">Belongs to the glycosyl hydrolase 43 family.</text>
</comment>
<evidence type="ECO:0000256" key="3">
    <source>
        <dbReference type="ARBA" id="ARBA00023295"/>
    </source>
</evidence>
<comment type="caution">
    <text evidence="8">The sequence shown here is derived from an EMBL/GenBank/DDBJ whole genome shotgun (WGS) entry which is preliminary data.</text>
</comment>
<feature type="active site" description="Proton donor" evidence="4">
    <location>
        <position position="187"/>
    </location>
</feature>
<dbReference type="EMBL" id="SLUN01000037">
    <property type="protein sequence ID" value="TCL59784.1"/>
    <property type="molecule type" value="Genomic_DNA"/>
</dbReference>
<keyword evidence="3 6" id="KW-0326">Glycosidase</keyword>
<dbReference type="PANTHER" id="PTHR42812:SF12">
    <property type="entry name" value="BETA-XYLOSIDASE-RELATED"/>
    <property type="match status" value="1"/>
</dbReference>
<dbReference type="Pfam" id="PF17851">
    <property type="entry name" value="GH43_C2"/>
    <property type="match status" value="1"/>
</dbReference>
<dbReference type="PANTHER" id="PTHR42812">
    <property type="entry name" value="BETA-XYLOSIDASE"/>
    <property type="match status" value="1"/>
</dbReference>
<evidence type="ECO:0000256" key="5">
    <source>
        <dbReference type="PIRSR" id="PIRSR606710-2"/>
    </source>
</evidence>
<reference evidence="8 9" key="1">
    <citation type="submission" date="2019-03" db="EMBL/GenBank/DDBJ databases">
        <title>Genomic Encyclopedia of Type Strains, Phase IV (KMG-IV): sequencing the most valuable type-strain genomes for metagenomic binning, comparative biology and taxonomic classification.</title>
        <authorList>
            <person name="Goeker M."/>
        </authorList>
    </citation>
    <scope>NUCLEOTIDE SEQUENCE [LARGE SCALE GENOMIC DNA]</scope>
    <source>
        <strain evidence="8 9">LX-B</strain>
    </source>
</reference>
<dbReference type="CDD" id="cd09000">
    <property type="entry name" value="GH43_SXA-like"/>
    <property type="match status" value="1"/>
</dbReference>
<evidence type="ECO:0000256" key="1">
    <source>
        <dbReference type="ARBA" id="ARBA00009865"/>
    </source>
</evidence>
<dbReference type="SUPFAM" id="SSF75005">
    <property type="entry name" value="Arabinanase/levansucrase/invertase"/>
    <property type="match status" value="1"/>
</dbReference>
<dbReference type="AlphaFoldDB" id="A0A4R1R2Z8"/>
<feature type="active site" description="Proton acceptor" evidence="4">
    <location>
        <position position="15"/>
    </location>
</feature>
<dbReference type="Proteomes" id="UP000295008">
    <property type="component" value="Unassembled WGS sequence"/>
</dbReference>
<feature type="site" description="Important for catalytic activity, responsible for pKa modulation of the active site Glu and correct orientation of both the proton donor and substrate" evidence="5">
    <location>
        <position position="128"/>
    </location>
</feature>
<proteinExistence type="inferred from homology"/>
<dbReference type="GO" id="GO:0005975">
    <property type="term" value="P:carbohydrate metabolic process"/>
    <property type="evidence" value="ECO:0007669"/>
    <property type="project" value="InterPro"/>
</dbReference>
<dbReference type="Gene3D" id="2.115.10.20">
    <property type="entry name" value="Glycosyl hydrolase domain, family 43"/>
    <property type="match status" value="1"/>
</dbReference>
<protein>
    <submittedName>
        <fullName evidence="8">Xylan 1,4-beta-xylosidase</fullName>
    </submittedName>
</protein>
<evidence type="ECO:0000313" key="8">
    <source>
        <dbReference type="EMBL" id="TCL59784.1"/>
    </source>
</evidence>
<dbReference type="InterPro" id="IPR051795">
    <property type="entry name" value="Glycosyl_Hydrlase_43"/>
</dbReference>
<dbReference type="Gene3D" id="2.60.120.200">
    <property type="match status" value="1"/>
</dbReference>
<gene>
    <name evidence="8" type="ORF">EDC14_103721</name>
</gene>
<accession>A0A4R1R2Z8</accession>
<keyword evidence="2 6" id="KW-0378">Hydrolase</keyword>
<name>A0A4R1R2Z8_HYDET</name>
<dbReference type="InterPro" id="IPR023296">
    <property type="entry name" value="Glyco_hydro_beta-prop_sf"/>
</dbReference>
<dbReference type="InterPro" id="IPR041542">
    <property type="entry name" value="GH43_C2"/>
</dbReference>
<evidence type="ECO:0000256" key="6">
    <source>
        <dbReference type="RuleBase" id="RU361187"/>
    </source>
</evidence>
<dbReference type="OrthoDB" id="9801455at2"/>
<dbReference type="GO" id="GO:0004553">
    <property type="term" value="F:hydrolase activity, hydrolyzing O-glycosyl compounds"/>
    <property type="evidence" value="ECO:0007669"/>
    <property type="project" value="InterPro"/>
</dbReference>